<dbReference type="PANTHER" id="PTHR10252">
    <property type="entry name" value="HISTONE-LIKE TRANSCRIPTION FACTOR CCAAT-RELATED"/>
    <property type="match status" value="1"/>
</dbReference>
<sequence length="341" mass="37391">MDEIHSLTVKDFRVQELPLAHIKKIMKLDEDVKMISAEAPVLFAEAAQIFITELTLRAWIHTEDNKRRTLQRNDIEMAITKFDQFDFSVDIVPRDELKPPKRQEEMRQAVTPAEPVQYYFTLAQQTTTVQVQGQQTTTTGSTILPGQIIIAQSPQGQGTPNDHAGGKRPAGTDRPSPASGSAVSRRGSDHAGYAADHHKHWGNPADTGSTKHRAATVHPLGATCIGNPGGPGPAPGTPCQCTADNTSRGPVRTAAVQSVHGWTATLPDSASDHACRPGDRTAHVHPVNPDCRRTDNTGRMNRASLRVQSENSFINTHERWQAGLPWLTTCPTFLHLIWKHS</sequence>
<dbReference type="Proteomes" id="UP001066276">
    <property type="component" value="Chromosome 6"/>
</dbReference>
<evidence type="ECO:0000256" key="2">
    <source>
        <dbReference type="ARBA" id="ARBA00023015"/>
    </source>
</evidence>
<evidence type="ECO:0000256" key="12">
    <source>
        <dbReference type="ARBA" id="ARBA00042663"/>
    </source>
</evidence>
<protein>
    <recommendedName>
        <fullName evidence="10">Nuclear transcription factor Y subunit gamma</fullName>
    </recommendedName>
    <alternativeName>
        <fullName evidence="11">CAAT box DNA-binding protein subunit C</fullName>
    </alternativeName>
    <alternativeName>
        <fullName evidence="12">Nuclear transcription factor Y subunit C</fullName>
    </alternativeName>
</protein>
<evidence type="ECO:0000256" key="1">
    <source>
        <dbReference type="ARBA" id="ARBA00004123"/>
    </source>
</evidence>
<evidence type="ECO:0000259" key="14">
    <source>
        <dbReference type="Pfam" id="PF00125"/>
    </source>
</evidence>
<dbReference type="GO" id="GO:0046982">
    <property type="term" value="F:protein heterodimerization activity"/>
    <property type="evidence" value="ECO:0007669"/>
    <property type="project" value="InterPro"/>
</dbReference>
<keyword evidence="16" id="KW-1185">Reference proteome</keyword>
<dbReference type="GO" id="GO:0001228">
    <property type="term" value="F:DNA-binding transcription activator activity, RNA polymerase II-specific"/>
    <property type="evidence" value="ECO:0007669"/>
    <property type="project" value="TreeGrafter"/>
</dbReference>
<dbReference type="GO" id="GO:0016602">
    <property type="term" value="C:CCAAT-binding factor complex"/>
    <property type="evidence" value="ECO:0007669"/>
    <property type="project" value="TreeGrafter"/>
</dbReference>
<dbReference type="CDD" id="cd22908">
    <property type="entry name" value="HFD_NFYC-like"/>
    <property type="match status" value="1"/>
</dbReference>
<dbReference type="InterPro" id="IPR007125">
    <property type="entry name" value="H2A/H2B/H3"/>
</dbReference>
<keyword evidence="3" id="KW-0238">DNA-binding</keyword>
<feature type="region of interest" description="Disordered" evidence="13">
    <location>
        <begin position="152"/>
        <end position="212"/>
    </location>
</feature>
<comment type="caution">
    <text evidence="15">The sequence shown here is derived from an EMBL/GenBank/DDBJ whole genome shotgun (WGS) entry which is preliminary data.</text>
</comment>
<keyword evidence="2" id="KW-0805">Transcription regulation</keyword>
<comment type="function">
    <text evidence="7">Component of the sequence-specific heterotrimeric transcription factor (NF-Y) which specifically recognizes a 5'-CCAAT-3' box motif found in the promoters of its target genes. NF-Y can function as both an activator and a repressor, depending on its interacting cofactors.</text>
</comment>
<dbReference type="GO" id="GO:0000978">
    <property type="term" value="F:RNA polymerase II cis-regulatory region sequence-specific DNA binding"/>
    <property type="evidence" value="ECO:0007669"/>
    <property type="project" value="TreeGrafter"/>
</dbReference>
<reference evidence="15" key="1">
    <citation type="journal article" date="2022" name="bioRxiv">
        <title>Sequencing and chromosome-scale assembly of the giantPleurodeles waltlgenome.</title>
        <authorList>
            <person name="Brown T."/>
            <person name="Elewa A."/>
            <person name="Iarovenko S."/>
            <person name="Subramanian E."/>
            <person name="Araus A.J."/>
            <person name="Petzold A."/>
            <person name="Susuki M."/>
            <person name="Suzuki K.-i.T."/>
            <person name="Hayashi T."/>
            <person name="Toyoda A."/>
            <person name="Oliveira C."/>
            <person name="Osipova E."/>
            <person name="Leigh N.D."/>
            <person name="Simon A."/>
            <person name="Yun M.H."/>
        </authorList>
    </citation>
    <scope>NUCLEOTIDE SEQUENCE</scope>
    <source>
        <strain evidence="15">20211129_DDA</strain>
        <tissue evidence="15">Liver</tissue>
    </source>
</reference>
<evidence type="ECO:0000313" key="16">
    <source>
        <dbReference type="Proteomes" id="UP001066276"/>
    </source>
</evidence>
<keyword evidence="4" id="KW-0010">Activator</keyword>
<evidence type="ECO:0000256" key="4">
    <source>
        <dbReference type="ARBA" id="ARBA00023159"/>
    </source>
</evidence>
<accession>A0AAV7R113</accession>
<comment type="subunit">
    <text evidence="8">Heterotrimeric transcription factor composed of three components, NF-YA, NF-YB and NF-YC. NF-YB and NF-YC must interact and dimerize for NF-YA association and DNA binding.</text>
</comment>
<comment type="similarity">
    <text evidence="9">Belongs to the NFYC/HAP5 subunit family.</text>
</comment>
<dbReference type="Gene3D" id="1.10.20.10">
    <property type="entry name" value="Histone, subunit A"/>
    <property type="match status" value="1"/>
</dbReference>
<evidence type="ECO:0000256" key="8">
    <source>
        <dbReference type="ARBA" id="ARBA00025911"/>
    </source>
</evidence>
<evidence type="ECO:0000256" key="5">
    <source>
        <dbReference type="ARBA" id="ARBA00023163"/>
    </source>
</evidence>
<gene>
    <name evidence="15" type="ORF">NDU88_010687</name>
</gene>
<evidence type="ECO:0000256" key="7">
    <source>
        <dbReference type="ARBA" id="ARBA00025263"/>
    </source>
</evidence>
<evidence type="ECO:0000256" key="13">
    <source>
        <dbReference type="SAM" id="MobiDB-lite"/>
    </source>
</evidence>
<organism evidence="15 16">
    <name type="scientific">Pleurodeles waltl</name>
    <name type="common">Iberian ribbed newt</name>
    <dbReference type="NCBI Taxonomy" id="8319"/>
    <lineage>
        <taxon>Eukaryota</taxon>
        <taxon>Metazoa</taxon>
        <taxon>Chordata</taxon>
        <taxon>Craniata</taxon>
        <taxon>Vertebrata</taxon>
        <taxon>Euteleostomi</taxon>
        <taxon>Amphibia</taxon>
        <taxon>Batrachia</taxon>
        <taxon>Caudata</taxon>
        <taxon>Salamandroidea</taxon>
        <taxon>Salamandridae</taxon>
        <taxon>Pleurodelinae</taxon>
        <taxon>Pleurodeles</taxon>
    </lineage>
</organism>
<evidence type="ECO:0000313" key="15">
    <source>
        <dbReference type="EMBL" id="KAJ1144388.1"/>
    </source>
</evidence>
<feature type="domain" description="Core Histone H2A/H2B/H3" evidence="14">
    <location>
        <begin position="6"/>
        <end position="79"/>
    </location>
</feature>
<keyword evidence="5" id="KW-0804">Transcription</keyword>
<dbReference type="EMBL" id="JANPWB010000010">
    <property type="protein sequence ID" value="KAJ1144388.1"/>
    <property type="molecule type" value="Genomic_DNA"/>
</dbReference>
<name>A0AAV7R113_PLEWA</name>
<dbReference type="Pfam" id="PF00125">
    <property type="entry name" value="Histone"/>
    <property type="match status" value="1"/>
</dbReference>
<evidence type="ECO:0000256" key="10">
    <source>
        <dbReference type="ARBA" id="ARBA00040590"/>
    </source>
</evidence>
<dbReference type="SUPFAM" id="SSF47113">
    <property type="entry name" value="Histone-fold"/>
    <property type="match status" value="1"/>
</dbReference>
<dbReference type="InterPro" id="IPR050568">
    <property type="entry name" value="Transcr_DNA_Rep_Reg"/>
</dbReference>
<evidence type="ECO:0000256" key="3">
    <source>
        <dbReference type="ARBA" id="ARBA00023125"/>
    </source>
</evidence>
<dbReference type="FunFam" id="1.10.20.10:FF:000006">
    <property type="entry name" value="Nuclear transcription factor Y subunit gamma"/>
    <property type="match status" value="1"/>
</dbReference>
<evidence type="ECO:0000256" key="6">
    <source>
        <dbReference type="ARBA" id="ARBA00023242"/>
    </source>
</evidence>
<evidence type="ECO:0000256" key="11">
    <source>
        <dbReference type="ARBA" id="ARBA00042333"/>
    </source>
</evidence>
<keyword evidence="6" id="KW-0539">Nucleus</keyword>
<dbReference type="PANTHER" id="PTHR10252:SF8">
    <property type="entry name" value="NUCLEAR TRANSCRIPTION FACTOR Y SUBUNIT GAMMA"/>
    <property type="match status" value="1"/>
</dbReference>
<dbReference type="AlphaFoldDB" id="A0AAV7R113"/>
<comment type="subcellular location">
    <subcellularLocation>
        <location evidence="1">Nucleus</location>
    </subcellularLocation>
</comment>
<dbReference type="InterPro" id="IPR009072">
    <property type="entry name" value="Histone-fold"/>
</dbReference>
<proteinExistence type="inferred from homology"/>
<evidence type="ECO:0000256" key="9">
    <source>
        <dbReference type="ARBA" id="ARBA00038129"/>
    </source>
</evidence>